<gene>
    <name evidence="1" type="ORF">ATY35_09625</name>
</gene>
<keyword evidence="2" id="KW-1185">Reference proteome</keyword>
<dbReference type="EMBL" id="LOBP01000046">
    <property type="protein sequence ID" value="KYN90542.1"/>
    <property type="molecule type" value="Genomic_DNA"/>
</dbReference>
<proteinExistence type="predicted"/>
<reference evidence="1 2" key="1">
    <citation type="submission" date="2015-12" db="EMBL/GenBank/DDBJ databases">
        <authorList>
            <person name="Tarr C.L."/>
            <person name="Gladney L.M."/>
        </authorList>
    </citation>
    <scope>NUCLEOTIDE SEQUENCE [LARGE SCALE GENOMIC DNA]</scope>
    <source>
        <strain evidence="1 2">1048-83</strain>
    </source>
</reference>
<accession>A0ABR5W5N5</accession>
<sequence>MKLFLFTLLKNLLGYWAAKLLSPEAVTEVLITVADGHAKNTKTETDDQLVAIVKKHLGKEE</sequence>
<dbReference type="Proteomes" id="UP000075609">
    <property type="component" value="Unassembled WGS sequence"/>
</dbReference>
<name>A0ABR5W5N5_9VIBR</name>
<protein>
    <submittedName>
        <fullName evidence="1">Uncharacterized protein</fullName>
    </submittedName>
</protein>
<evidence type="ECO:0000313" key="1">
    <source>
        <dbReference type="EMBL" id="KYN90542.1"/>
    </source>
</evidence>
<dbReference type="RefSeq" id="WP_061899161.1">
    <property type="nucleotide sequence ID" value="NZ_LOBP01000046.1"/>
</dbReference>
<organism evidence="1 2">
    <name type="scientific">Vibrio cidicii</name>
    <dbReference type="NCBI Taxonomy" id="1763883"/>
    <lineage>
        <taxon>Bacteria</taxon>
        <taxon>Pseudomonadati</taxon>
        <taxon>Pseudomonadota</taxon>
        <taxon>Gammaproteobacteria</taxon>
        <taxon>Vibrionales</taxon>
        <taxon>Vibrionaceae</taxon>
        <taxon>Vibrio</taxon>
    </lineage>
</organism>
<comment type="caution">
    <text evidence="1">The sequence shown here is derived from an EMBL/GenBank/DDBJ whole genome shotgun (WGS) entry which is preliminary data.</text>
</comment>
<evidence type="ECO:0000313" key="2">
    <source>
        <dbReference type="Proteomes" id="UP000075609"/>
    </source>
</evidence>